<dbReference type="InterPro" id="IPR000726">
    <property type="entry name" value="Glyco_hydro_19_cat"/>
</dbReference>
<dbReference type="GO" id="GO:0016998">
    <property type="term" value="P:cell wall macromolecule catabolic process"/>
    <property type="evidence" value="ECO:0007669"/>
    <property type="project" value="InterPro"/>
</dbReference>
<evidence type="ECO:0000256" key="6">
    <source>
        <dbReference type="SAM" id="SignalP"/>
    </source>
</evidence>
<dbReference type="GO" id="GO:0005975">
    <property type="term" value="P:carbohydrate metabolic process"/>
    <property type="evidence" value="ECO:0007669"/>
    <property type="project" value="InterPro"/>
</dbReference>
<evidence type="ECO:0000256" key="5">
    <source>
        <dbReference type="SAM" id="MobiDB-lite"/>
    </source>
</evidence>
<feature type="disulfide bond" evidence="4">
    <location>
        <begin position="181"/>
        <end position="188"/>
    </location>
</feature>
<feature type="disulfide bond" evidence="4">
    <location>
        <begin position="274"/>
        <end position="306"/>
    </location>
</feature>
<evidence type="ECO:0000313" key="9">
    <source>
        <dbReference type="Proteomes" id="UP000794436"/>
    </source>
</evidence>
<dbReference type="CDD" id="cd00325">
    <property type="entry name" value="chitinase_GH19"/>
    <property type="match status" value="1"/>
</dbReference>
<gene>
    <name evidence="8" type="ORF">Poli38472_014407</name>
</gene>
<organism evidence="8 9">
    <name type="scientific">Pythium oligandrum</name>
    <name type="common">Mycoparasitic fungus</name>
    <dbReference type="NCBI Taxonomy" id="41045"/>
    <lineage>
        <taxon>Eukaryota</taxon>
        <taxon>Sar</taxon>
        <taxon>Stramenopiles</taxon>
        <taxon>Oomycota</taxon>
        <taxon>Peronosporomycetes</taxon>
        <taxon>Pythiales</taxon>
        <taxon>Pythiaceae</taxon>
        <taxon>Pythium</taxon>
    </lineage>
</organism>
<proteinExistence type="predicted"/>
<dbReference type="Pfam" id="PF00182">
    <property type="entry name" value="Glyco_hydro_19"/>
    <property type="match status" value="1"/>
</dbReference>
<evidence type="ECO:0000256" key="2">
    <source>
        <dbReference type="ARBA" id="ARBA00023157"/>
    </source>
</evidence>
<keyword evidence="6" id="KW-0732">Signal</keyword>
<dbReference type="SUPFAM" id="SSF53955">
    <property type="entry name" value="Lysozyme-like"/>
    <property type="match status" value="1"/>
</dbReference>
<dbReference type="GO" id="GO:0050832">
    <property type="term" value="P:defense response to fungus"/>
    <property type="evidence" value="ECO:0007669"/>
    <property type="project" value="UniProtKB-ARBA"/>
</dbReference>
<dbReference type="InterPro" id="IPR023346">
    <property type="entry name" value="Lysozyme-like_dom_sf"/>
</dbReference>
<dbReference type="EMBL" id="SPLM01000114">
    <property type="protein sequence ID" value="TMW57804.1"/>
    <property type="molecule type" value="Genomic_DNA"/>
</dbReference>
<protein>
    <recommendedName>
        <fullName evidence="7">Glycoside hydrolase family 19 catalytic domain-containing protein</fullName>
    </recommendedName>
</protein>
<evidence type="ECO:0000256" key="3">
    <source>
        <dbReference type="PIRSR" id="PIRSR001060-1"/>
    </source>
</evidence>
<dbReference type="Gene3D" id="3.30.20.10">
    <property type="entry name" value="Endochitinase, domain 2"/>
    <property type="match status" value="1"/>
</dbReference>
<name>A0A8K1C721_PYTOL</name>
<reference evidence="8" key="1">
    <citation type="submission" date="2019-03" db="EMBL/GenBank/DDBJ databases">
        <title>Long read genome sequence of the mycoparasitic Pythium oligandrum ATCC 38472 isolated from sugarbeet rhizosphere.</title>
        <authorList>
            <person name="Gaulin E."/>
        </authorList>
    </citation>
    <scope>NUCLEOTIDE SEQUENCE</scope>
    <source>
        <strain evidence="8">ATCC 38472_TT</strain>
    </source>
</reference>
<dbReference type="OrthoDB" id="160168at2759"/>
<dbReference type="GO" id="GO:0006032">
    <property type="term" value="P:chitin catabolic process"/>
    <property type="evidence" value="ECO:0007669"/>
    <property type="project" value="InterPro"/>
</dbReference>
<dbReference type="Proteomes" id="UP000794436">
    <property type="component" value="Unassembled WGS sequence"/>
</dbReference>
<evidence type="ECO:0000259" key="7">
    <source>
        <dbReference type="Pfam" id="PF00182"/>
    </source>
</evidence>
<accession>A0A8K1C721</accession>
<evidence type="ECO:0000313" key="8">
    <source>
        <dbReference type="EMBL" id="TMW57804.1"/>
    </source>
</evidence>
<dbReference type="PANTHER" id="PTHR22595">
    <property type="entry name" value="CHITINASE-RELATED"/>
    <property type="match status" value="1"/>
</dbReference>
<keyword evidence="9" id="KW-1185">Reference proteome</keyword>
<dbReference type="PANTHER" id="PTHR22595:SF79">
    <property type="entry name" value="CHITINASE 12"/>
    <property type="match status" value="1"/>
</dbReference>
<dbReference type="PIRSF" id="PIRSF001060">
    <property type="entry name" value="Endochitinase"/>
    <property type="match status" value="1"/>
</dbReference>
<comment type="caution">
    <text evidence="8">The sequence shown here is derived from an EMBL/GenBank/DDBJ whole genome shotgun (WGS) entry which is preliminary data.</text>
</comment>
<feature type="signal peptide" evidence="6">
    <location>
        <begin position="1"/>
        <end position="21"/>
    </location>
</feature>
<sequence length="308" mass="32731">MKIPQLLSAIALSAFVAETVAADGYEYVGSTGDKTAMTQWCNWNCPSYCPTDICKATGGSSTTSTTTAPTTAPAVTTAPATTAPAATTAPTTAPSTGTGSGFSSYLDEAKFKQLFPDAIDLYTFSGLVDAAKKYPTFASTGNEVNDKRELAAFLAQTSHECDHYKAAEEYAKDTFPESQYCNAGQVPCAAGHRYHGRGPIQLSWNYNYKAAGDAIGVDLLNQPELVGTDKSITWQTALWYWMTPQGGKGIIHDVATKDDGFAQSTNIINGGLECGGPNQSNELQRIEYYKKICSALGVEPVSKVSCNA</sequence>
<keyword evidence="2 4" id="KW-1015">Disulfide bond</keyword>
<dbReference type="GO" id="GO:0004568">
    <property type="term" value="F:chitinase activity"/>
    <property type="evidence" value="ECO:0007669"/>
    <property type="project" value="InterPro"/>
</dbReference>
<evidence type="ECO:0000256" key="1">
    <source>
        <dbReference type="ARBA" id="ARBA00022821"/>
    </source>
</evidence>
<feature type="region of interest" description="Disordered" evidence="5">
    <location>
        <begin position="60"/>
        <end position="97"/>
    </location>
</feature>
<keyword evidence="1" id="KW-0611">Plant defense</keyword>
<dbReference type="AlphaFoldDB" id="A0A8K1C721"/>
<dbReference type="Gene3D" id="1.10.530.10">
    <property type="match status" value="1"/>
</dbReference>
<dbReference type="InterPro" id="IPR016283">
    <property type="entry name" value="Glyco_hydro_19"/>
</dbReference>
<dbReference type="FunFam" id="3.30.20.10:FF:000001">
    <property type="entry name" value="Endochitinase (Chitinase)"/>
    <property type="match status" value="1"/>
</dbReference>
<feature type="active site" description="Proton donor" evidence="3">
    <location>
        <position position="160"/>
    </location>
</feature>
<feature type="domain" description="Glycoside hydrolase family 19 catalytic" evidence="7">
    <location>
        <begin position="118"/>
        <end position="306"/>
    </location>
</feature>
<evidence type="ECO:0000256" key="4">
    <source>
        <dbReference type="PIRSR" id="PIRSR001060-2"/>
    </source>
</evidence>
<feature type="chain" id="PRO_5035434155" description="Glycoside hydrolase family 19 catalytic domain-containing protein" evidence="6">
    <location>
        <begin position="22"/>
        <end position="308"/>
    </location>
</feature>